<proteinExistence type="predicted"/>
<dbReference type="Proteomes" id="UP001187192">
    <property type="component" value="Unassembled WGS sequence"/>
</dbReference>
<sequence length="242" mass="26903">MMKMFQTDISKQVSAGSSPPTLVSECVSRTIRAEYWINQDKEARAQIFKARKEEKAVVKQIQPCQNAEPFPKGQNNNPAQSSKQFGRNKRKGNFTGQGQQKNYPQKRNNRGNEGNNTDFPMCAKCGRKHPGVCRMGTNACYLCGNEGHCHDPPIVKHKFLELLKVPRIIQLVLNFLRGGRPSCHVAKLGCLLMMARNHEGEVCKPWLAKGARLGSLECGFIKARPRGVASSSGRSWCGFGKA</sequence>
<feature type="compositionally biased region" description="Polar residues" evidence="1">
    <location>
        <begin position="73"/>
        <end position="85"/>
    </location>
</feature>
<reference evidence="2" key="1">
    <citation type="submission" date="2023-07" db="EMBL/GenBank/DDBJ databases">
        <title>draft genome sequence of fig (Ficus carica).</title>
        <authorList>
            <person name="Takahashi T."/>
            <person name="Nishimura K."/>
        </authorList>
    </citation>
    <scope>NUCLEOTIDE SEQUENCE</scope>
</reference>
<accession>A0AA88J3C9</accession>
<dbReference type="EMBL" id="BTGU01000168">
    <property type="protein sequence ID" value="GMN64083.1"/>
    <property type="molecule type" value="Genomic_DNA"/>
</dbReference>
<dbReference type="AlphaFoldDB" id="A0AA88J3C9"/>
<evidence type="ECO:0000256" key="1">
    <source>
        <dbReference type="SAM" id="MobiDB-lite"/>
    </source>
</evidence>
<name>A0AA88J3C9_FICCA</name>
<keyword evidence="3" id="KW-1185">Reference proteome</keyword>
<evidence type="ECO:0000313" key="3">
    <source>
        <dbReference type="Proteomes" id="UP001187192"/>
    </source>
</evidence>
<gene>
    <name evidence="2" type="ORF">TIFTF001_033157</name>
</gene>
<feature type="compositionally biased region" description="Polar residues" evidence="1">
    <location>
        <begin position="94"/>
        <end position="115"/>
    </location>
</feature>
<feature type="region of interest" description="Disordered" evidence="1">
    <location>
        <begin position="1"/>
        <end position="22"/>
    </location>
</feature>
<organism evidence="2 3">
    <name type="scientific">Ficus carica</name>
    <name type="common">Common fig</name>
    <dbReference type="NCBI Taxonomy" id="3494"/>
    <lineage>
        <taxon>Eukaryota</taxon>
        <taxon>Viridiplantae</taxon>
        <taxon>Streptophyta</taxon>
        <taxon>Embryophyta</taxon>
        <taxon>Tracheophyta</taxon>
        <taxon>Spermatophyta</taxon>
        <taxon>Magnoliopsida</taxon>
        <taxon>eudicotyledons</taxon>
        <taxon>Gunneridae</taxon>
        <taxon>Pentapetalae</taxon>
        <taxon>rosids</taxon>
        <taxon>fabids</taxon>
        <taxon>Rosales</taxon>
        <taxon>Moraceae</taxon>
        <taxon>Ficeae</taxon>
        <taxon>Ficus</taxon>
    </lineage>
</organism>
<feature type="region of interest" description="Disordered" evidence="1">
    <location>
        <begin position="65"/>
        <end position="115"/>
    </location>
</feature>
<comment type="caution">
    <text evidence="2">The sequence shown here is derived from an EMBL/GenBank/DDBJ whole genome shotgun (WGS) entry which is preliminary data.</text>
</comment>
<protein>
    <submittedName>
        <fullName evidence="2">Uncharacterized protein</fullName>
    </submittedName>
</protein>
<feature type="compositionally biased region" description="Polar residues" evidence="1">
    <location>
        <begin position="7"/>
        <end position="21"/>
    </location>
</feature>
<evidence type="ECO:0000313" key="2">
    <source>
        <dbReference type="EMBL" id="GMN64083.1"/>
    </source>
</evidence>